<name>A0A9P1GZT1_9PEZI</name>
<dbReference type="GO" id="GO:0004674">
    <property type="term" value="F:protein serine/threonine kinase activity"/>
    <property type="evidence" value="ECO:0007669"/>
    <property type="project" value="TreeGrafter"/>
</dbReference>
<dbReference type="OrthoDB" id="4062651at2759"/>
<dbReference type="InterPro" id="IPR000719">
    <property type="entry name" value="Prot_kinase_dom"/>
</dbReference>
<proteinExistence type="predicted"/>
<reference evidence="3" key="1">
    <citation type="submission" date="2022-11" db="EMBL/GenBank/DDBJ databases">
        <authorList>
            <person name="Scott C."/>
            <person name="Bruce N."/>
        </authorList>
    </citation>
    <scope>NUCLEOTIDE SEQUENCE</scope>
</reference>
<dbReference type="Pfam" id="PF00069">
    <property type="entry name" value="Pkinase"/>
    <property type="match status" value="1"/>
</dbReference>
<dbReference type="AlphaFoldDB" id="A0A9P1GZT1"/>
<gene>
    <name evidence="3" type="ORF">PPNO1_LOCUS3684</name>
</gene>
<protein>
    <recommendedName>
        <fullName evidence="2">Protein kinase domain-containing protein</fullName>
    </recommendedName>
</protein>
<dbReference type="InterPro" id="IPR011009">
    <property type="entry name" value="Kinase-like_dom_sf"/>
</dbReference>
<dbReference type="Proteomes" id="UP000838763">
    <property type="component" value="Unassembled WGS sequence"/>
</dbReference>
<evidence type="ECO:0000256" key="1">
    <source>
        <dbReference type="SAM" id="MobiDB-lite"/>
    </source>
</evidence>
<dbReference type="PANTHER" id="PTHR24359">
    <property type="entry name" value="SERINE/THREONINE-PROTEIN KINASE SBK1"/>
    <property type="match status" value="1"/>
</dbReference>
<dbReference type="Gene3D" id="1.10.510.10">
    <property type="entry name" value="Transferase(Phosphotransferase) domain 1"/>
    <property type="match status" value="1"/>
</dbReference>
<dbReference type="PROSITE" id="PS00108">
    <property type="entry name" value="PROTEIN_KINASE_ST"/>
    <property type="match status" value="1"/>
</dbReference>
<evidence type="ECO:0000313" key="4">
    <source>
        <dbReference type="Proteomes" id="UP000838763"/>
    </source>
</evidence>
<dbReference type="SMART" id="SM00220">
    <property type="entry name" value="S_TKc"/>
    <property type="match status" value="1"/>
</dbReference>
<evidence type="ECO:0000313" key="3">
    <source>
        <dbReference type="EMBL" id="CAI4213940.1"/>
    </source>
</evidence>
<dbReference type="GO" id="GO:0005524">
    <property type="term" value="F:ATP binding"/>
    <property type="evidence" value="ECO:0007669"/>
    <property type="project" value="InterPro"/>
</dbReference>
<dbReference type="InterPro" id="IPR008271">
    <property type="entry name" value="Ser/Thr_kinase_AS"/>
</dbReference>
<feature type="compositionally biased region" description="Low complexity" evidence="1">
    <location>
        <begin position="1"/>
        <end position="13"/>
    </location>
</feature>
<organism evidence="3 4">
    <name type="scientific">Parascedosporium putredinis</name>
    <dbReference type="NCBI Taxonomy" id="1442378"/>
    <lineage>
        <taxon>Eukaryota</taxon>
        <taxon>Fungi</taxon>
        <taxon>Dikarya</taxon>
        <taxon>Ascomycota</taxon>
        <taxon>Pezizomycotina</taxon>
        <taxon>Sordariomycetes</taxon>
        <taxon>Hypocreomycetidae</taxon>
        <taxon>Microascales</taxon>
        <taxon>Microascaceae</taxon>
        <taxon>Parascedosporium</taxon>
    </lineage>
</organism>
<dbReference type="SUPFAM" id="SSF56112">
    <property type="entry name" value="Protein kinase-like (PK-like)"/>
    <property type="match status" value="1"/>
</dbReference>
<dbReference type="EMBL" id="CALLCH030000009">
    <property type="protein sequence ID" value="CAI4213940.1"/>
    <property type="molecule type" value="Genomic_DNA"/>
</dbReference>
<accession>A0A9P1GZT1</accession>
<dbReference type="PANTHER" id="PTHR24359:SF1">
    <property type="entry name" value="INHIBITOR OF NUCLEAR FACTOR KAPPA-B KINASE EPSILON SUBUNIT HOMOLOG 1-RELATED"/>
    <property type="match status" value="1"/>
</dbReference>
<comment type="caution">
    <text evidence="3">The sequence shown here is derived from an EMBL/GenBank/DDBJ whole genome shotgun (WGS) entry which is preliminary data.</text>
</comment>
<sequence length="493" mass="55423">MDYSLSSTYSYSTETDHRSDDAATVQEPNWGGNSTFDLLSFFAAALGRNVDKEETWTALVFLSVHIGPWNMFRPCNVYSGRSFSVTLLPRKFVLRLTAIKLDDEYSVKRLLAIKAPKLRPKGETSHNSGLLRSLAKEYQILKTERLAKHKNIVTAYGCCWQTLPTGPSRPTPALILEGTSFGDLSRFSRSRSLTLREQLRLGLDITSGLGALHAHGVVHGDLKPNNILVFNEWGRGYTAKLADFGSAILLSETEFPCRAPPGTRVYRAPECSDDSARLGRRELFKTDLFSLGVTLSFLLVGSHLVDEFMAMSDSNLQSLKEEDQLAFWIEDHRHDEAEQNHESSIFADTDISGLFTCCLCPWLLAADAYQRPDTVEIPTLVLRYILWRHLRTLHPRSSEATSEADGYASRPATWATMAAHMKMSKARLRKLTGERVLSTTRISNEEITAIAHCCFRRDSHLKEAKFIIEYNTNKSSSRNVVPKMASETQFPET</sequence>
<keyword evidence="4" id="KW-1185">Reference proteome</keyword>
<evidence type="ECO:0000259" key="2">
    <source>
        <dbReference type="PROSITE" id="PS50011"/>
    </source>
</evidence>
<feature type="region of interest" description="Disordered" evidence="1">
    <location>
        <begin position="1"/>
        <end position="24"/>
    </location>
</feature>
<feature type="domain" description="Protein kinase" evidence="2">
    <location>
        <begin position="72"/>
        <end position="385"/>
    </location>
</feature>
<dbReference type="PROSITE" id="PS50011">
    <property type="entry name" value="PROTEIN_KINASE_DOM"/>
    <property type="match status" value="1"/>
</dbReference>